<dbReference type="PANTHER" id="PTHR30606:SF9">
    <property type="entry name" value="LIPID A BIOSYNTHESIS LAUROYLTRANSFERASE"/>
    <property type="match status" value="1"/>
</dbReference>
<proteinExistence type="predicted"/>
<dbReference type="InterPro" id="IPR004960">
    <property type="entry name" value="LipA_acyltrans"/>
</dbReference>
<accession>A0A848FL51</accession>
<gene>
    <name evidence="8" type="ORF">HHL10_26535</name>
</gene>
<evidence type="ECO:0000313" key="8">
    <source>
        <dbReference type="EMBL" id="NML18531.1"/>
    </source>
</evidence>
<sequence length="310" mass="34692">MSGDAPVAAPATWARAPERSNMLTLRLMCWIAMRCGRRVARAVLHLIALYFLLFAPTARRHSQRYLGRALGRPARWSDAYRHVHSFAATILDRVYLLRGRLDLFDLRLQGAGAIDQAMAEGGGAFLLGAHLGSFEVLRTAGSAQGGLRVAMVMYPDNARKINAALNAVAPDAKPEIIALGRMDSMLAVRDWLDGGGLAGMLGDRVLHDASQQGKELRVSFLGREAVFSDGPFRLAALLRRRVIFMAGLYLGGNRYEVRFEPLADFTQRCDSAERERRIRSAVCSYVARLESLCREHPYNWFNFHDFWHED</sequence>
<dbReference type="GO" id="GO:0016746">
    <property type="term" value="F:acyltransferase activity"/>
    <property type="evidence" value="ECO:0007669"/>
    <property type="project" value="UniProtKB-KW"/>
</dbReference>
<dbReference type="InterPro" id="IPR014548">
    <property type="entry name" value="Ac_Trasf"/>
</dbReference>
<evidence type="ECO:0000313" key="9">
    <source>
        <dbReference type="Proteomes" id="UP000574067"/>
    </source>
</evidence>
<dbReference type="AlphaFoldDB" id="A0A848FL51"/>
<evidence type="ECO:0000256" key="6">
    <source>
        <dbReference type="ARBA" id="ARBA00023315"/>
    </source>
</evidence>
<evidence type="ECO:0000256" key="2">
    <source>
        <dbReference type="ARBA" id="ARBA00022475"/>
    </source>
</evidence>
<evidence type="ECO:0000256" key="3">
    <source>
        <dbReference type="ARBA" id="ARBA00022519"/>
    </source>
</evidence>
<keyword evidence="7" id="KW-0812">Transmembrane</keyword>
<dbReference type="RefSeq" id="WP_169163428.1">
    <property type="nucleotide sequence ID" value="NZ_JABBFW010000034.1"/>
</dbReference>
<dbReference type="Proteomes" id="UP000574067">
    <property type="component" value="Unassembled WGS sequence"/>
</dbReference>
<comment type="subcellular location">
    <subcellularLocation>
        <location evidence="1">Cell inner membrane</location>
    </subcellularLocation>
</comment>
<keyword evidence="7" id="KW-1133">Transmembrane helix</keyword>
<evidence type="ECO:0000256" key="7">
    <source>
        <dbReference type="SAM" id="Phobius"/>
    </source>
</evidence>
<dbReference type="CDD" id="cd07984">
    <property type="entry name" value="LPLAT_LABLAT-like"/>
    <property type="match status" value="1"/>
</dbReference>
<protein>
    <submittedName>
        <fullName evidence="8">Acyl-CoA synthetase</fullName>
    </submittedName>
</protein>
<reference evidence="8 9" key="1">
    <citation type="submission" date="2020-04" db="EMBL/GenBank/DDBJ databases">
        <title>Azohydromonas sp. isolated from soil.</title>
        <authorList>
            <person name="Dahal R.H."/>
        </authorList>
    </citation>
    <scope>NUCLEOTIDE SEQUENCE [LARGE SCALE GENOMIC DNA]</scope>
    <source>
        <strain evidence="8 9">G-1-1-14</strain>
    </source>
</reference>
<evidence type="ECO:0000256" key="1">
    <source>
        <dbReference type="ARBA" id="ARBA00004533"/>
    </source>
</evidence>
<feature type="transmembrane region" description="Helical" evidence="7">
    <location>
        <begin position="39"/>
        <end position="58"/>
    </location>
</feature>
<keyword evidence="4" id="KW-0808">Transferase</keyword>
<comment type="caution">
    <text evidence="8">The sequence shown here is derived from an EMBL/GenBank/DDBJ whole genome shotgun (WGS) entry which is preliminary data.</text>
</comment>
<evidence type="ECO:0000256" key="4">
    <source>
        <dbReference type="ARBA" id="ARBA00022679"/>
    </source>
</evidence>
<dbReference type="PIRSF" id="PIRSF028561">
    <property type="entry name" value="Ac_Trasf"/>
    <property type="match status" value="1"/>
</dbReference>
<keyword evidence="9" id="KW-1185">Reference proteome</keyword>
<organism evidence="8 9">
    <name type="scientific">Azohydromonas caseinilytica</name>
    <dbReference type="NCBI Taxonomy" id="2728836"/>
    <lineage>
        <taxon>Bacteria</taxon>
        <taxon>Pseudomonadati</taxon>
        <taxon>Pseudomonadota</taxon>
        <taxon>Betaproteobacteria</taxon>
        <taxon>Burkholderiales</taxon>
        <taxon>Sphaerotilaceae</taxon>
        <taxon>Azohydromonas</taxon>
    </lineage>
</organism>
<keyword evidence="5 7" id="KW-0472">Membrane</keyword>
<dbReference type="Pfam" id="PF03279">
    <property type="entry name" value="Lip_A_acyltrans"/>
    <property type="match status" value="1"/>
</dbReference>
<name>A0A848FL51_9BURK</name>
<dbReference type="EMBL" id="JABBFW010000034">
    <property type="protein sequence ID" value="NML18531.1"/>
    <property type="molecule type" value="Genomic_DNA"/>
</dbReference>
<keyword evidence="3" id="KW-0997">Cell inner membrane</keyword>
<keyword evidence="6" id="KW-0012">Acyltransferase</keyword>
<dbReference type="PANTHER" id="PTHR30606">
    <property type="entry name" value="LIPID A BIOSYNTHESIS LAUROYL ACYLTRANSFERASE"/>
    <property type="match status" value="1"/>
</dbReference>
<dbReference type="GO" id="GO:0009247">
    <property type="term" value="P:glycolipid biosynthetic process"/>
    <property type="evidence" value="ECO:0007669"/>
    <property type="project" value="UniProtKB-ARBA"/>
</dbReference>
<evidence type="ECO:0000256" key="5">
    <source>
        <dbReference type="ARBA" id="ARBA00023136"/>
    </source>
</evidence>
<keyword evidence="2" id="KW-1003">Cell membrane</keyword>
<dbReference type="GO" id="GO:0005886">
    <property type="term" value="C:plasma membrane"/>
    <property type="evidence" value="ECO:0007669"/>
    <property type="project" value="UniProtKB-SubCell"/>
</dbReference>